<gene>
    <name evidence="2" type="ORF">BJ212DRAFT_1309153</name>
</gene>
<dbReference type="OrthoDB" id="2687297at2759"/>
<comment type="caution">
    <text evidence="2">The sequence shown here is derived from an EMBL/GenBank/DDBJ whole genome shotgun (WGS) entry which is preliminary data.</text>
</comment>
<feature type="compositionally biased region" description="Polar residues" evidence="1">
    <location>
        <begin position="1"/>
        <end position="11"/>
    </location>
</feature>
<proteinExistence type="predicted"/>
<accession>A0A9P7JJU1</accession>
<organism evidence="2 3">
    <name type="scientific">Suillus subaureus</name>
    <dbReference type="NCBI Taxonomy" id="48587"/>
    <lineage>
        <taxon>Eukaryota</taxon>
        <taxon>Fungi</taxon>
        <taxon>Dikarya</taxon>
        <taxon>Basidiomycota</taxon>
        <taxon>Agaricomycotina</taxon>
        <taxon>Agaricomycetes</taxon>
        <taxon>Agaricomycetidae</taxon>
        <taxon>Boletales</taxon>
        <taxon>Suillineae</taxon>
        <taxon>Suillaceae</taxon>
        <taxon>Suillus</taxon>
    </lineage>
</organism>
<dbReference type="GeneID" id="64627932"/>
<dbReference type="EMBL" id="JABBWG010000001">
    <property type="protein sequence ID" value="KAG1826901.1"/>
    <property type="molecule type" value="Genomic_DNA"/>
</dbReference>
<evidence type="ECO:0000313" key="3">
    <source>
        <dbReference type="Proteomes" id="UP000807769"/>
    </source>
</evidence>
<dbReference type="AlphaFoldDB" id="A0A9P7JJU1"/>
<dbReference type="RefSeq" id="XP_041199748.1">
    <property type="nucleotide sequence ID" value="XM_041333915.1"/>
</dbReference>
<sequence length="162" mass="17650">MLPTSNASSRITGKDSSKSSLPKAVANGRPIRRRHAHMHTSAQLGINIDVAADLEANFAWAPPLAPLTQNIDDDLAGSESISLDEIDAAFALLEHEKEAMERALDDGNEVLEGQVYGFAELKHVDRGLLPKSVDDEIMVVDHTSHDDGQWDVDMLMSSNYVS</sequence>
<protein>
    <submittedName>
        <fullName evidence="2">Uncharacterized protein</fullName>
    </submittedName>
</protein>
<dbReference type="Proteomes" id="UP000807769">
    <property type="component" value="Unassembled WGS sequence"/>
</dbReference>
<keyword evidence="3" id="KW-1185">Reference proteome</keyword>
<evidence type="ECO:0000256" key="1">
    <source>
        <dbReference type="SAM" id="MobiDB-lite"/>
    </source>
</evidence>
<evidence type="ECO:0000313" key="2">
    <source>
        <dbReference type="EMBL" id="KAG1826901.1"/>
    </source>
</evidence>
<reference evidence="2" key="1">
    <citation type="journal article" date="2020" name="New Phytol.">
        <title>Comparative genomics reveals dynamic genome evolution in host specialist ectomycorrhizal fungi.</title>
        <authorList>
            <person name="Lofgren L.A."/>
            <person name="Nguyen N.H."/>
            <person name="Vilgalys R."/>
            <person name="Ruytinx J."/>
            <person name="Liao H.L."/>
            <person name="Branco S."/>
            <person name="Kuo A."/>
            <person name="LaButti K."/>
            <person name="Lipzen A."/>
            <person name="Andreopoulos W."/>
            <person name="Pangilinan J."/>
            <person name="Riley R."/>
            <person name="Hundley H."/>
            <person name="Na H."/>
            <person name="Barry K."/>
            <person name="Grigoriev I.V."/>
            <person name="Stajich J.E."/>
            <person name="Kennedy P.G."/>
        </authorList>
    </citation>
    <scope>NUCLEOTIDE SEQUENCE</scope>
    <source>
        <strain evidence="2">MN1</strain>
    </source>
</reference>
<feature type="region of interest" description="Disordered" evidence="1">
    <location>
        <begin position="1"/>
        <end position="33"/>
    </location>
</feature>
<name>A0A9P7JJU1_9AGAM</name>